<proteinExistence type="predicted"/>
<dbReference type="EMBL" id="AP026708">
    <property type="protein sequence ID" value="BDQ33877.1"/>
    <property type="molecule type" value="Genomic_DNA"/>
</dbReference>
<evidence type="ECO:0000313" key="2">
    <source>
        <dbReference type="Proteomes" id="UP001061361"/>
    </source>
</evidence>
<organism evidence="1 2">
    <name type="scientific">Pseudodesulfovibrio portus</name>
    <dbReference type="NCBI Taxonomy" id="231439"/>
    <lineage>
        <taxon>Bacteria</taxon>
        <taxon>Pseudomonadati</taxon>
        <taxon>Thermodesulfobacteriota</taxon>
        <taxon>Desulfovibrionia</taxon>
        <taxon>Desulfovibrionales</taxon>
        <taxon>Desulfovibrionaceae</taxon>
    </lineage>
</organism>
<sequence>MRRITLISLICVAGLLLLGAGCSKPWRNPAYSGKTAEARFKADSLDCQVIAGEEFPLDGHKQQARYKACMNERGWQHDEDNQGLRFETKPR</sequence>
<keyword evidence="2" id="KW-1185">Reference proteome</keyword>
<evidence type="ECO:0000313" key="1">
    <source>
        <dbReference type="EMBL" id="BDQ33877.1"/>
    </source>
</evidence>
<accession>A0ABN6RWB5</accession>
<gene>
    <name evidence="1" type="ORF">JCM14722_14190</name>
</gene>
<dbReference type="RefSeq" id="WP_264983929.1">
    <property type="nucleotide sequence ID" value="NZ_AP026708.1"/>
</dbReference>
<dbReference type="Proteomes" id="UP001061361">
    <property type="component" value="Chromosome"/>
</dbReference>
<reference evidence="1" key="1">
    <citation type="submission" date="2022-08" db="EMBL/GenBank/DDBJ databases">
        <title>Genome Sequence of the sulphate-reducing bacterium, Pseudodesulfovibrio portus JCM14722.</title>
        <authorList>
            <person name="Kondo R."/>
            <person name="Kataoka T."/>
        </authorList>
    </citation>
    <scope>NUCLEOTIDE SEQUENCE</scope>
    <source>
        <strain evidence="1">JCM 14722</strain>
    </source>
</reference>
<evidence type="ECO:0008006" key="3">
    <source>
        <dbReference type="Google" id="ProtNLM"/>
    </source>
</evidence>
<protein>
    <recommendedName>
        <fullName evidence="3">Lipoprotein</fullName>
    </recommendedName>
</protein>
<name>A0ABN6RWB5_9BACT</name>
<dbReference type="PROSITE" id="PS51257">
    <property type="entry name" value="PROKAR_LIPOPROTEIN"/>
    <property type="match status" value="1"/>
</dbReference>